<dbReference type="CDD" id="cd24039">
    <property type="entry name" value="ASKHA_NBD_YND1-like"/>
    <property type="match status" value="1"/>
</dbReference>
<dbReference type="GO" id="GO:0003924">
    <property type="term" value="F:GTPase activity"/>
    <property type="evidence" value="ECO:0007669"/>
    <property type="project" value="InterPro"/>
</dbReference>
<keyword evidence="8" id="KW-0342">GTP-binding</keyword>
<evidence type="ECO:0000256" key="16">
    <source>
        <dbReference type="SAM" id="Phobius"/>
    </source>
</evidence>
<dbReference type="Gene3D" id="3.40.50.300">
    <property type="entry name" value="P-loop containing nucleotide triphosphate hydrolases"/>
    <property type="match status" value="1"/>
</dbReference>
<keyword evidence="11" id="KW-0636">Prenylation</keyword>
<dbReference type="SMART" id="SM00174">
    <property type="entry name" value="RHO"/>
    <property type="match status" value="1"/>
</dbReference>
<evidence type="ECO:0000256" key="1">
    <source>
        <dbReference type="ARBA" id="ARBA00004193"/>
    </source>
</evidence>
<feature type="region of interest" description="Disordered" evidence="15">
    <location>
        <begin position="677"/>
        <end position="706"/>
    </location>
</feature>
<reference evidence="18" key="1">
    <citation type="submission" date="2017-03" db="EMBL/GenBank/DDBJ databases">
        <authorList>
            <person name="Sharma R."/>
            <person name="Thines M."/>
        </authorList>
    </citation>
    <scope>NUCLEOTIDE SEQUENCE [LARGE SCALE GENOMIC DNA]</scope>
</reference>
<keyword evidence="5" id="KW-0488">Methylation</keyword>
<name>A0A1W5CW96_9LECA</name>
<evidence type="ECO:0000256" key="15">
    <source>
        <dbReference type="SAM" id="MobiDB-lite"/>
    </source>
</evidence>
<evidence type="ECO:0000256" key="6">
    <source>
        <dbReference type="ARBA" id="ARBA00022741"/>
    </source>
</evidence>
<keyword evidence="7 14" id="KW-0378">Hydrolase</keyword>
<dbReference type="PROSITE" id="PS51421">
    <property type="entry name" value="RAS"/>
    <property type="match status" value="1"/>
</dbReference>
<dbReference type="NCBIfam" id="TIGR00231">
    <property type="entry name" value="small_GTP"/>
    <property type="match status" value="1"/>
</dbReference>
<evidence type="ECO:0000256" key="10">
    <source>
        <dbReference type="ARBA" id="ARBA00023288"/>
    </source>
</evidence>
<evidence type="ECO:0000256" key="7">
    <source>
        <dbReference type="ARBA" id="ARBA00022801"/>
    </source>
</evidence>
<dbReference type="PRINTS" id="PR00449">
    <property type="entry name" value="RASTRNSFRMNG"/>
</dbReference>
<evidence type="ECO:0000256" key="2">
    <source>
        <dbReference type="ARBA" id="ARBA00008344"/>
    </source>
</evidence>
<organism evidence="17 18">
    <name type="scientific">Lasallia pustulata</name>
    <dbReference type="NCBI Taxonomy" id="136370"/>
    <lineage>
        <taxon>Eukaryota</taxon>
        <taxon>Fungi</taxon>
        <taxon>Dikarya</taxon>
        <taxon>Ascomycota</taxon>
        <taxon>Pezizomycotina</taxon>
        <taxon>Lecanoromycetes</taxon>
        <taxon>OSLEUM clade</taxon>
        <taxon>Umbilicariomycetidae</taxon>
        <taxon>Umbilicariales</taxon>
        <taxon>Umbilicariaceae</taxon>
        <taxon>Lasallia</taxon>
    </lineage>
</organism>
<dbReference type="SMART" id="SM00176">
    <property type="entry name" value="RAN"/>
    <property type="match status" value="1"/>
</dbReference>
<dbReference type="PROSITE" id="PS51420">
    <property type="entry name" value="RHO"/>
    <property type="match status" value="1"/>
</dbReference>
<dbReference type="GO" id="GO:0005525">
    <property type="term" value="F:GTP binding"/>
    <property type="evidence" value="ECO:0007669"/>
    <property type="project" value="UniProtKB-KW"/>
</dbReference>
<comment type="similarity">
    <text evidence="2">Belongs to the small GTPase superfamily. Ras family.</text>
</comment>
<evidence type="ECO:0000256" key="3">
    <source>
        <dbReference type="ARBA" id="ARBA00009283"/>
    </source>
</evidence>
<dbReference type="CDD" id="cd04138">
    <property type="entry name" value="H_N_K_Ras_like"/>
    <property type="match status" value="1"/>
</dbReference>
<dbReference type="GO" id="GO:0045134">
    <property type="term" value="F:UDP phosphatase activity"/>
    <property type="evidence" value="ECO:0007669"/>
    <property type="project" value="TreeGrafter"/>
</dbReference>
<keyword evidence="16" id="KW-0812">Transmembrane</keyword>
<keyword evidence="6 13" id="KW-0547">Nucleotide-binding</keyword>
<evidence type="ECO:0000256" key="14">
    <source>
        <dbReference type="RuleBase" id="RU003833"/>
    </source>
</evidence>
<keyword evidence="18" id="KW-1185">Reference proteome</keyword>
<evidence type="ECO:0000256" key="8">
    <source>
        <dbReference type="ARBA" id="ARBA00023134"/>
    </source>
</evidence>
<dbReference type="Pfam" id="PF01150">
    <property type="entry name" value="GDA1_CD39"/>
    <property type="match status" value="1"/>
</dbReference>
<dbReference type="GO" id="GO:0005794">
    <property type="term" value="C:Golgi apparatus"/>
    <property type="evidence" value="ECO:0007669"/>
    <property type="project" value="TreeGrafter"/>
</dbReference>
<dbReference type="InterPro" id="IPR005225">
    <property type="entry name" value="Small_GTP-bd"/>
</dbReference>
<dbReference type="PROSITE" id="PS01238">
    <property type="entry name" value="GDA1_CD39_NTPASE"/>
    <property type="match status" value="1"/>
</dbReference>
<feature type="region of interest" description="Disordered" evidence="15">
    <location>
        <begin position="796"/>
        <end position="823"/>
    </location>
</feature>
<dbReference type="GO" id="GO:0005886">
    <property type="term" value="C:plasma membrane"/>
    <property type="evidence" value="ECO:0007669"/>
    <property type="project" value="UniProtKB-SubCell"/>
</dbReference>
<dbReference type="FunFam" id="3.40.50.300:FF:000080">
    <property type="entry name" value="Ras-like GTPase Ras1"/>
    <property type="match status" value="1"/>
</dbReference>
<feature type="active site" description="Proton acceptor" evidence="12">
    <location>
        <position position="331"/>
    </location>
</feature>
<dbReference type="InterPro" id="IPR001806">
    <property type="entry name" value="Small_GTPase"/>
</dbReference>
<protein>
    <submittedName>
        <fullName evidence="17">Small GTPase superfamily, Rho type</fullName>
    </submittedName>
</protein>
<dbReference type="EMBL" id="FWEW01000500">
    <property type="protein sequence ID" value="SLM35060.1"/>
    <property type="molecule type" value="Genomic_DNA"/>
</dbReference>
<dbReference type="Gene3D" id="3.30.420.40">
    <property type="match status" value="1"/>
</dbReference>
<feature type="region of interest" description="Disordered" evidence="15">
    <location>
        <begin position="872"/>
        <end position="906"/>
    </location>
</feature>
<keyword evidence="10" id="KW-0449">Lipoprotein</keyword>
<dbReference type="GO" id="GO:0004382">
    <property type="term" value="F:GDP phosphatase activity"/>
    <property type="evidence" value="ECO:0007669"/>
    <property type="project" value="TreeGrafter"/>
</dbReference>
<keyword evidence="9 16" id="KW-0472">Membrane</keyword>
<keyword evidence="13" id="KW-0067">ATP-binding</keyword>
<dbReference type="Proteomes" id="UP000192927">
    <property type="component" value="Unassembled WGS sequence"/>
</dbReference>
<evidence type="ECO:0000256" key="13">
    <source>
        <dbReference type="PIRSR" id="PIRSR600407-2"/>
    </source>
</evidence>
<dbReference type="PROSITE" id="PS51419">
    <property type="entry name" value="RAB"/>
    <property type="match status" value="1"/>
</dbReference>
<dbReference type="Gene3D" id="3.30.420.150">
    <property type="entry name" value="Exopolyphosphatase. Domain 2"/>
    <property type="match status" value="1"/>
</dbReference>
<feature type="binding site" evidence="13">
    <location>
        <begin position="368"/>
        <end position="372"/>
    </location>
    <ligand>
        <name>ATP</name>
        <dbReference type="ChEBI" id="CHEBI:30616"/>
    </ligand>
</feature>
<proteinExistence type="inferred from homology"/>
<evidence type="ECO:0000313" key="17">
    <source>
        <dbReference type="EMBL" id="SLM35060.1"/>
    </source>
</evidence>
<accession>A0A1W5CW96</accession>
<comment type="similarity">
    <text evidence="3 14">Belongs to the GDA1/CD39 NTPase family.</text>
</comment>
<evidence type="ECO:0000256" key="9">
    <source>
        <dbReference type="ARBA" id="ARBA00023136"/>
    </source>
</evidence>
<keyword evidence="4" id="KW-1003">Cell membrane</keyword>
<evidence type="ECO:0000256" key="5">
    <source>
        <dbReference type="ARBA" id="ARBA00022481"/>
    </source>
</evidence>
<dbReference type="SUPFAM" id="SSF52540">
    <property type="entry name" value="P-loop containing nucleoside triphosphate hydrolases"/>
    <property type="match status" value="1"/>
</dbReference>
<dbReference type="GO" id="GO:0006256">
    <property type="term" value="P:UDP catabolic process"/>
    <property type="evidence" value="ECO:0007669"/>
    <property type="project" value="TreeGrafter"/>
</dbReference>
<dbReference type="SMART" id="SM00173">
    <property type="entry name" value="RAS"/>
    <property type="match status" value="1"/>
</dbReference>
<dbReference type="AlphaFoldDB" id="A0A1W5CW96"/>
<feature type="compositionally biased region" description="Low complexity" evidence="15">
    <location>
        <begin position="682"/>
        <end position="697"/>
    </location>
</feature>
<evidence type="ECO:0000313" key="18">
    <source>
        <dbReference type="Proteomes" id="UP000192927"/>
    </source>
</evidence>
<comment type="subcellular location">
    <subcellularLocation>
        <location evidence="1">Cell membrane</location>
        <topology evidence="1">Lipid-anchor</topology>
    </subcellularLocation>
</comment>
<dbReference type="GO" id="GO:0046036">
    <property type="term" value="P:CTP metabolic process"/>
    <property type="evidence" value="ECO:0007669"/>
    <property type="project" value="TreeGrafter"/>
</dbReference>
<dbReference type="PANTHER" id="PTHR11782:SF121">
    <property type="entry name" value="NUCLEOSIDE-DIPHOSPHATASE MIG-23"/>
    <property type="match status" value="1"/>
</dbReference>
<feature type="transmembrane region" description="Helical" evidence="16">
    <location>
        <begin position="714"/>
        <end position="733"/>
    </location>
</feature>
<dbReference type="InterPro" id="IPR027417">
    <property type="entry name" value="P-loop_NTPase"/>
</dbReference>
<evidence type="ECO:0000256" key="4">
    <source>
        <dbReference type="ARBA" id="ARBA00022475"/>
    </source>
</evidence>
<evidence type="ECO:0000256" key="12">
    <source>
        <dbReference type="PIRSR" id="PIRSR600407-1"/>
    </source>
</evidence>
<keyword evidence="16" id="KW-1133">Transmembrane helix</keyword>
<sequence>MASKFLREYKLVVVGGGGVGKSCLTIQLIQSHFVDEYDPTIEDSYRKQCVIDDEVALLDVLDTAGQEEYSAMREQYMRTGEGFLLVYSITSRQSFEEIMTFQQQILRVKDKDYFPIIIVGNKCDLDSERQVTKQEGEALARKFGCKFIETSAKSRTNVDNAFFDIVREIRRYNKEMSSYPSGVPSGSNGPQHKMEMGGGDSSAGCCGGRWLDSTTARKEANAKELESLPVIKTEKKWTKKIHPGVSTFGDKPELVGPGHLKPLFDHALNIVPKDAVADTPIFLLATAGMRLLPGFQRKELLAQICSYARSNTKFLLPNCDLHIQVIPGETEGLYGWIAANYLLGGFDSPEQHAHGKGHHTYGFLDMGGASAQIAFAPNATEAERHAEDLKLLRMRMLNGAATEYKVFVTTWLGFGVNEARKRYVTALLEASGSPDTTELPDPCLPVGLTISTKGDVLLAPPKTIEGHEPYLIGTGKFDECLSQTYPLLDKDAPCEDEPCLLHGVHVPAIDFDVNHFVGVSEYWHTTHEVFEMAHKDKAYDFNNYQTRVKKFCSQDWRSISEGLATHEWGKKVDEATAVEVCFKASWLINVLHDGIGIPRIGLESTKGDGYNGTKEVLSHAKEKGFLDPFQAVDKIDDTEVSWTLGKMVLYAASQVQPLDDTLPVGFGSNVAGIPPDFQYAGSKSTPSPAAKPSTNPNTSDQHDSLFSPSFPRRIPGLLLFLLILSIALFLLLGRDRRARLYHKLASPFHPKHPGPTRSPNKRRTLFTAKLPCFPSRSGPGTYERLLEDGGAEFELADADSDNDHSDESSGSLHAGRTSGWATPRINVGPYEHHGGGSDFFDNAGMGMGQGVGLGLGIGPVGNAMERSGLLARTESKERLAPGGGRRSRPGSPVRFKSPAMAAVVED</sequence>
<dbReference type="PANTHER" id="PTHR11782">
    <property type="entry name" value="ADENOSINE/GUANOSINE DIPHOSPHATASE"/>
    <property type="match status" value="1"/>
</dbReference>
<dbReference type="SMART" id="SM00175">
    <property type="entry name" value="RAB"/>
    <property type="match status" value="1"/>
</dbReference>
<evidence type="ECO:0000256" key="11">
    <source>
        <dbReference type="ARBA" id="ARBA00023289"/>
    </source>
</evidence>
<dbReference type="InterPro" id="IPR000407">
    <property type="entry name" value="GDA1_CD39_NTPase"/>
</dbReference>
<dbReference type="GO" id="GO:0005524">
    <property type="term" value="F:ATP binding"/>
    <property type="evidence" value="ECO:0007669"/>
    <property type="project" value="UniProtKB-KW"/>
</dbReference>
<dbReference type="Pfam" id="PF00071">
    <property type="entry name" value="Ras"/>
    <property type="match status" value="1"/>
</dbReference>